<dbReference type="RefSeq" id="WP_254155994.1">
    <property type="nucleotide sequence ID" value="NZ_JAHESD010000069.1"/>
</dbReference>
<gene>
    <name evidence="2" type="ORF">KK060_21175</name>
</gene>
<feature type="transmembrane region" description="Helical" evidence="1">
    <location>
        <begin position="59"/>
        <end position="78"/>
    </location>
</feature>
<name>A0ABS5VY94_9BACT</name>
<keyword evidence="1" id="KW-0812">Transmembrane</keyword>
<comment type="caution">
    <text evidence="2">The sequence shown here is derived from an EMBL/GenBank/DDBJ whole genome shotgun (WGS) entry which is preliminary data.</text>
</comment>
<keyword evidence="1" id="KW-1133">Transmembrane helix</keyword>
<accession>A0ABS5VY94</accession>
<dbReference type="Proteomes" id="UP000772618">
    <property type="component" value="Unassembled WGS sequence"/>
</dbReference>
<dbReference type="InterPro" id="IPR021257">
    <property type="entry name" value="DUF2809"/>
</dbReference>
<feature type="transmembrane region" description="Helical" evidence="1">
    <location>
        <begin position="33"/>
        <end position="52"/>
    </location>
</feature>
<reference evidence="2 3" key="1">
    <citation type="submission" date="2021-05" db="EMBL/GenBank/DDBJ databases">
        <title>A Polyphasic approach of four new species of the genus Ohtaekwangia: Ohtaekwangia histidinii sp. nov., Ohtaekwangia cretensis sp. nov., Ohtaekwangia indiensis sp. nov., Ohtaekwangia reichenbachii sp. nov. from diverse environment.</title>
        <authorList>
            <person name="Octaviana S."/>
        </authorList>
    </citation>
    <scope>NUCLEOTIDE SEQUENCE [LARGE SCALE GENOMIC DNA]</scope>
    <source>
        <strain evidence="2 3">PWU20</strain>
    </source>
</reference>
<dbReference type="EMBL" id="JAHESD010000069">
    <property type="protein sequence ID" value="MBT1705817.1"/>
    <property type="molecule type" value="Genomic_DNA"/>
</dbReference>
<proteinExistence type="predicted"/>
<feature type="transmembrane region" description="Helical" evidence="1">
    <location>
        <begin position="7"/>
        <end position="27"/>
    </location>
</feature>
<protein>
    <submittedName>
        <fullName evidence="2">DUF2809 domain-containing protein</fullName>
    </submittedName>
</protein>
<keyword evidence="1" id="KW-0472">Membrane</keyword>
<keyword evidence="3" id="KW-1185">Reference proteome</keyword>
<organism evidence="2 3">
    <name type="scientific">Chryseosolibacter indicus</name>
    <dbReference type="NCBI Taxonomy" id="2782351"/>
    <lineage>
        <taxon>Bacteria</taxon>
        <taxon>Pseudomonadati</taxon>
        <taxon>Bacteroidota</taxon>
        <taxon>Cytophagia</taxon>
        <taxon>Cytophagales</taxon>
        <taxon>Chryseotaleaceae</taxon>
        <taxon>Chryseosolibacter</taxon>
    </lineage>
</organism>
<evidence type="ECO:0000256" key="1">
    <source>
        <dbReference type="SAM" id="Phobius"/>
    </source>
</evidence>
<dbReference type="Pfam" id="PF10990">
    <property type="entry name" value="DUF2809"/>
    <property type="match status" value="1"/>
</dbReference>
<evidence type="ECO:0000313" key="2">
    <source>
        <dbReference type="EMBL" id="MBT1705817.1"/>
    </source>
</evidence>
<evidence type="ECO:0000313" key="3">
    <source>
        <dbReference type="Proteomes" id="UP000772618"/>
    </source>
</evidence>
<sequence length="129" mass="14939">MVRFHKRYFGLTIVIFIFEVLIALFARDRFVRPYLGDVLVVILIYCFIKSFLDVPVFPLAMFVLVFAFTIEFLQYLNIVEKLGLAHSALARTVIGTSFVWNDLVAYTSGIAILLMVEKFIFGKNLYRVQ</sequence>
<feature type="transmembrane region" description="Helical" evidence="1">
    <location>
        <begin position="98"/>
        <end position="116"/>
    </location>
</feature>